<proteinExistence type="predicted"/>
<organism evidence="1 2">
    <name type="scientific">Lepraria finkii</name>
    <dbReference type="NCBI Taxonomy" id="1340010"/>
    <lineage>
        <taxon>Eukaryota</taxon>
        <taxon>Fungi</taxon>
        <taxon>Dikarya</taxon>
        <taxon>Ascomycota</taxon>
        <taxon>Pezizomycotina</taxon>
        <taxon>Lecanoromycetes</taxon>
        <taxon>OSLEUM clade</taxon>
        <taxon>Lecanoromycetidae</taxon>
        <taxon>Lecanorales</taxon>
        <taxon>Lecanorineae</taxon>
        <taxon>Stereocaulaceae</taxon>
        <taxon>Lepraria</taxon>
    </lineage>
</organism>
<dbReference type="Proteomes" id="UP001590951">
    <property type="component" value="Unassembled WGS sequence"/>
</dbReference>
<dbReference type="EMBL" id="JBHFEH010000009">
    <property type="protein sequence ID" value="KAL2055967.1"/>
    <property type="molecule type" value="Genomic_DNA"/>
</dbReference>
<evidence type="ECO:0000313" key="2">
    <source>
        <dbReference type="Proteomes" id="UP001590951"/>
    </source>
</evidence>
<gene>
    <name evidence="1" type="ORF">ABVK25_003609</name>
</gene>
<keyword evidence="2" id="KW-1185">Reference proteome</keyword>
<protein>
    <submittedName>
        <fullName evidence="1">Uncharacterized protein</fullName>
    </submittedName>
</protein>
<comment type="caution">
    <text evidence="1">The sequence shown here is derived from an EMBL/GenBank/DDBJ whole genome shotgun (WGS) entry which is preliminary data.</text>
</comment>
<name>A0ABR4BEW3_9LECA</name>
<reference evidence="1 2" key="1">
    <citation type="submission" date="2024-09" db="EMBL/GenBank/DDBJ databases">
        <title>Rethinking Asexuality: The Enigmatic Case of Functional Sexual Genes in Lepraria (Stereocaulaceae).</title>
        <authorList>
            <person name="Doellman M."/>
            <person name="Sun Y."/>
            <person name="Barcenas-Pena A."/>
            <person name="Lumbsch H.T."/>
            <person name="Grewe F."/>
        </authorList>
    </citation>
    <scope>NUCLEOTIDE SEQUENCE [LARGE SCALE GENOMIC DNA]</scope>
    <source>
        <strain evidence="1 2">Grewe 0041</strain>
    </source>
</reference>
<sequence length="140" mass="16111">MGLRTLMIEMYTTGGRVTQLSEPGSHLRLIMEHGDLRFGMIESISDKAMAVMKGYEEKAQSTIQECRAMKSRMLCSRKRKFGQINTMLDKLVTQVKEIQRLNLEHLNASQLRAQNITLSNRAIRLQRRIDVVKDSTQDEI</sequence>
<accession>A0ABR4BEW3</accession>
<evidence type="ECO:0000313" key="1">
    <source>
        <dbReference type="EMBL" id="KAL2055967.1"/>
    </source>
</evidence>